<feature type="compositionally biased region" description="Polar residues" evidence="5">
    <location>
        <begin position="1"/>
        <end position="28"/>
    </location>
</feature>
<keyword evidence="3 6" id="KW-1133">Transmembrane helix</keyword>
<dbReference type="PANTHER" id="PTHR15549:SF30">
    <property type="entry name" value="MID2 DOMAIN-CONTAINING PROTEIN"/>
    <property type="match status" value="1"/>
</dbReference>
<dbReference type="Proteomes" id="UP000654913">
    <property type="component" value="Chromosome 5"/>
</dbReference>
<evidence type="ECO:0000256" key="6">
    <source>
        <dbReference type="SAM" id="Phobius"/>
    </source>
</evidence>
<evidence type="ECO:0000256" key="2">
    <source>
        <dbReference type="ARBA" id="ARBA00022692"/>
    </source>
</evidence>
<dbReference type="OrthoDB" id="4509494at2759"/>
<evidence type="ECO:0000256" key="3">
    <source>
        <dbReference type="ARBA" id="ARBA00022989"/>
    </source>
</evidence>
<sequence>MDSIGIQSISGQGPTEAEQGSSDGSVSSNITPTTQITNATPTTFGGLEDATGHVTTSSSSSSSSSNSDSGGGGGGMSTNTKVAIAVPVAVVGAAIIAAIIFFLIRRRRRQRQRTSQYPNISTPRMENSSSLFIPAHIEPVPPPPPAPGNQRSMPDEHEALSLPPHPSEVGVAQTTPPVPAVVAVPPPDLEWRTSEERRAIGRPQSPFSHPSDHDHEDSMSIVSEIHDREGVMRTRAVRDDDMSSVSSFEDDEPRPSMNRPR</sequence>
<feature type="transmembrane region" description="Helical" evidence="6">
    <location>
        <begin position="82"/>
        <end position="104"/>
    </location>
</feature>
<dbReference type="GeneID" id="64976100"/>
<dbReference type="EMBL" id="AP024447">
    <property type="protein sequence ID" value="BCS26095.1"/>
    <property type="molecule type" value="Genomic_DNA"/>
</dbReference>
<dbReference type="KEGG" id="apuu:APUU_50806A"/>
<comment type="subcellular location">
    <subcellularLocation>
        <location evidence="1">Membrane</location>
        <topology evidence="1">Single-pass membrane protein</topology>
    </subcellularLocation>
</comment>
<feature type="compositionally biased region" description="Basic and acidic residues" evidence="5">
    <location>
        <begin position="210"/>
        <end position="241"/>
    </location>
</feature>
<evidence type="ECO:0000256" key="1">
    <source>
        <dbReference type="ARBA" id="ARBA00004167"/>
    </source>
</evidence>
<dbReference type="InterPro" id="IPR051694">
    <property type="entry name" value="Immunoregulatory_rcpt-like"/>
</dbReference>
<feature type="compositionally biased region" description="Low complexity" evidence="5">
    <location>
        <begin position="57"/>
        <end position="68"/>
    </location>
</feature>
<reference evidence="7" key="2">
    <citation type="submission" date="2021-02" db="EMBL/GenBank/DDBJ databases">
        <title>Aspergillus puulaauensis MK2 genome sequence.</title>
        <authorList>
            <person name="Futagami T."/>
            <person name="Mori K."/>
            <person name="Kadooka C."/>
            <person name="Tanaka T."/>
        </authorList>
    </citation>
    <scope>NUCLEOTIDE SEQUENCE</scope>
    <source>
        <strain evidence="7">MK2</strain>
    </source>
</reference>
<dbReference type="GO" id="GO:0071944">
    <property type="term" value="C:cell periphery"/>
    <property type="evidence" value="ECO:0007669"/>
    <property type="project" value="UniProtKB-ARBA"/>
</dbReference>
<feature type="region of interest" description="Disordered" evidence="5">
    <location>
        <begin position="194"/>
        <end position="261"/>
    </location>
</feature>
<gene>
    <name evidence="7" type="ORF">APUU_50806A</name>
</gene>
<evidence type="ECO:0000256" key="4">
    <source>
        <dbReference type="ARBA" id="ARBA00023136"/>
    </source>
</evidence>
<organism evidence="7 8">
    <name type="scientific">Aspergillus puulaauensis</name>
    <dbReference type="NCBI Taxonomy" id="1220207"/>
    <lineage>
        <taxon>Eukaryota</taxon>
        <taxon>Fungi</taxon>
        <taxon>Dikarya</taxon>
        <taxon>Ascomycota</taxon>
        <taxon>Pezizomycotina</taxon>
        <taxon>Eurotiomycetes</taxon>
        <taxon>Eurotiomycetidae</taxon>
        <taxon>Eurotiales</taxon>
        <taxon>Aspergillaceae</taxon>
        <taxon>Aspergillus</taxon>
    </lineage>
</organism>
<proteinExistence type="predicted"/>
<feature type="region of interest" description="Disordered" evidence="5">
    <location>
        <begin position="135"/>
        <end position="160"/>
    </location>
</feature>
<dbReference type="AlphaFoldDB" id="A0A7R8AQZ3"/>
<accession>A0A7R8AQZ3</accession>
<keyword evidence="8" id="KW-1185">Reference proteome</keyword>
<evidence type="ECO:0000256" key="5">
    <source>
        <dbReference type="SAM" id="MobiDB-lite"/>
    </source>
</evidence>
<dbReference type="RefSeq" id="XP_041558289.1">
    <property type="nucleotide sequence ID" value="XM_041705844.1"/>
</dbReference>
<keyword evidence="2 6" id="KW-0812">Transmembrane</keyword>
<evidence type="ECO:0000313" key="7">
    <source>
        <dbReference type="EMBL" id="BCS26095.1"/>
    </source>
</evidence>
<dbReference type="PANTHER" id="PTHR15549">
    <property type="entry name" value="PAIRED IMMUNOGLOBULIN-LIKE TYPE 2 RECEPTOR"/>
    <property type="match status" value="1"/>
</dbReference>
<keyword evidence="4 6" id="KW-0472">Membrane</keyword>
<protein>
    <submittedName>
        <fullName evidence="7">Uncharacterized protein</fullName>
    </submittedName>
</protein>
<reference evidence="7" key="1">
    <citation type="submission" date="2021-01" db="EMBL/GenBank/DDBJ databases">
        <authorList>
            <consortium name="Aspergillus puulaauensis MK2 genome sequencing consortium"/>
            <person name="Kazuki M."/>
            <person name="Futagami T."/>
        </authorList>
    </citation>
    <scope>NUCLEOTIDE SEQUENCE</scope>
    <source>
        <strain evidence="7">MK2</strain>
    </source>
</reference>
<feature type="compositionally biased region" description="Low complexity" evidence="5">
    <location>
        <begin position="29"/>
        <end position="43"/>
    </location>
</feature>
<feature type="region of interest" description="Disordered" evidence="5">
    <location>
        <begin position="1"/>
        <end position="74"/>
    </location>
</feature>
<evidence type="ECO:0000313" key="8">
    <source>
        <dbReference type="Proteomes" id="UP000654913"/>
    </source>
</evidence>
<dbReference type="GO" id="GO:0016020">
    <property type="term" value="C:membrane"/>
    <property type="evidence" value="ECO:0007669"/>
    <property type="project" value="UniProtKB-SubCell"/>
</dbReference>
<name>A0A7R8AQZ3_9EURO</name>